<dbReference type="OrthoDB" id="3687641at2759"/>
<keyword evidence="4" id="KW-0812">Transmembrane</keyword>
<dbReference type="PANTHER" id="PTHR33365">
    <property type="entry name" value="YALI0B05434P"/>
    <property type="match status" value="1"/>
</dbReference>
<keyword evidence="2" id="KW-0560">Oxidoreductase</keyword>
<evidence type="ECO:0000256" key="2">
    <source>
        <dbReference type="ARBA" id="ARBA00023002"/>
    </source>
</evidence>
<dbReference type="RefSeq" id="XP_018129766.1">
    <property type="nucleotide sequence ID" value="XM_018276139.2"/>
</dbReference>
<comment type="pathway">
    <text evidence="1">Mycotoxin biosynthesis.</text>
</comment>
<keyword evidence="4" id="KW-0472">Membrane</keyword>
<evidence type="ECO:0000256" key="1">
    <source>
        <dbReference type="ARBA" id="ARBA00004685"/>
    </source>
</evidence>
<evidence type="ECO:0000313" key="6">
    <source>
        <dbReference type="Proteomes" id="UP000091956"/>
    </source>
</evidence>
<protein>
    <recommendedName>
        <fullName evidence="7">Oxidase ustYa</fullName>
    </recommendedName>
</protein>
<dbReference type="EMBL" id="KV460231">
    <property type="protein sequence ID" value="OBT96033.1"/>
    <property type="molecule type" value="Genomic_DNA"/>
</dbReference>
<dbReference type="GO" id="GO:0043386">
    <property type="term" value="P:mycotoxin biosynthetic process"/>
    <property type="evidence" value="ECO:0007669"/>
    <property type="project" value="InterPro"/>
</dbReference>
<dbReference type="GeneID" id="28840085"/>
<dbReference type="GO" id="GO:0016491">
    <property type="term" value="F:oxidoreductase activity"/>
    <property type="evidence" value="ECO:0007669"/>
    <property type="project" value="UniProtKB-KW"/>
</dbReference>
<keyword evidence="4" id="KW-1133">Transmembrane helix</keyword>
<dbReference type="PANTHER" id="PTHR33365:SF11">
    <property type="entry name" value="TAT PATHWAY SIGNAL SEQUENCE"/>
    <property type="match status" value="1"/>
</dbReference>
<reference evidence="6" key="2">
    <citation type="journal article" date="2018" name="Nat. Commun.">
        <title>Extreme sensitivity to ultraviolet light in the fungal pathogen causing white-nose syndrome of bats.</title>
        <authorList>
            <person name="Palmer J.M."/>
            <person name="Drees K.P."/>
            <person name="Foster J.T."/>
            <person name="Lindner D.L."/>
        </authorList>
    </citation>
    <scope>NUCLEOTIDE SEQUENCE [LARGE SCALE GENOMIC DNA]</scope>
    <source>
        <strain evidence="6">UAMH 10579</strain>
    </source>
</reference>
<dbReference type="STRING" id="342668.A0A1B8GJL4"/>
<evidence type="ECO:0000256" key="3">
    <source>
        <dbReference type="ARBA" id="ARBA00035112"/>
    </source>
</evidence>
<gene>
    <name evidence="5" type="ORF">VE01_06699</name>
</gene>
<dbReference type="InterPro" id="IPR021765">
    <property type="entry name" value="UstYa-like"/>
</dbReference>
<accession>A0A1B8GJL4</accession>
<name>A0A1B8GJL4_9PEZI</name>
<evidence type="ECO:0000256" key="4">
    <source>
        <dbReference type="SAM" id="Phobius"/>
    </source>
</evidence>
<evidence type="ECO:0008006" key="7">
    <source>
        <dbReference type="Google" id="ProtNLM"/>
    </source>
</evidence>
<dbReference type="Pfam" id="PF11807">
    <property type="entry name" value="UstYa"/>
    <property type="match status" value="1"/>
</dbReference>
<sequence length="247" mass="27845">MADKRAHDAEAQRPFLAGESSEDVLLKMKVEEDEPSTRKWTAWVRILAEVVMAGAIVALLLRGWQRGEADGKKPSPVPTWPKTTVTFQPNERYLHDGMFANESAALETLHNWIELSADGRGYVKIEDAEKYGLGKGYEMNVNNTHTEPAYMLSVFHQLHCLSYLAVAFQTAFTDKVPSNEVAFHSVHCFDYIRQAILCNADTSLEGDTGHPGWGGVHQCTDIDRLREWANQRDIYKYRGTMPSDTVL</sequence>
<reference evidence="5 6" key="1">
    <citation type="submission" date="2016-03" db="EMBL/GenBank/DDBJ databases">
        <title>Comparative genomics of Pseudogymnoascus destructans, the fungus causing white-nose syndrome of bats.</title>
        <authorList>
            <person name="Palmer J.M."/>
            <person name="Drees K.P."/>
            <person name="Foster J.T."/>
            <person name="Lindner D.L."/>
        </authorList>
    </citation>
    <scope>NUCLEOTIDE SEQUENCE [LARGE SCALE GENOMIC DNA]</scope>
    <source>
        <strain evidence="5 6">UAMH 10579</strain>
    </source>
</reference>
<proteinExistence type="inferred from homology"/>
<dbReference type="Proteomes" id="UP000091956">
    <property type="component" value="Unassembled WGS sequence"/>
</dbReference>
<organism evidence="5 6">
    <name type="scientific">Pseudogymnoascus verrucosus</name>
    <dbReference type="NCBI Taxonomy" id="342668"/>
    <lineage>
        <taxon>Eukaryota</taxon>
        <taxon>Fungi</taxon>
        <taxon>Dikarya</taxon>
        <taxon>Ascomycota</taxon>
        <taxon>Pezizomycotina</taxon>
        <taxon>Leotiomycetes</taxon>
        <taxon>Thelebolales</taxon>
        <taxon>Thelebolaceae</taxon>
        <taxon>Pseudogymnoascus</taxon>
    </lineage>
</organism>
<evidence type="ECO:0000313" key="5">
    <source>
        <dbReference type="EMBL" id="OBT96033.1"/>
    </source>
</evidence>
<dbReference type="AlphaFoldDB" id="A0A1B8GJL4"/>
<comment type="similarity">
    <text evidence="3">Belongs to the ustYa family.</text>
</comment>
<feature type="transmembrane region" description="Helical" evidence="4">
    <location>
        <begin position="42"/>
        <end position="64"/>
    </location>
</feature>
<keyword evidence="6" id="KW-1185">Reference proteome</keyword>